<keyword evidence="5" id="KW-0479">Metal-binding</keyword>
<dbReference type="GO" id="GO:0032259">
    <property type="term" value="P:methylation"/>
    <property type="evidence" value="ECO:0007669"/>
    <property type="project" value="UniProtKB-KW"/>
</dbReference>
<keyword evidence="2 5" id="KW-0808">Transferase</keyword>
<evidence type="ECO:0000313" key="7">
    <source>
        <dbReference type="Proteomes" id="UP000625711"/>
    </source>
</evidence>
<keyword evidence="5" id="KW-0496">Mitochondrion</keyword>
<evidence type="ECO:0000256" key="5">
    <source>
        <dbReference type="HAMAP-Rule" id="MF_03190"/>
    </source>
</evidence>
<dbReference type="GO" id="GO:0031314">
    <property type="term" value="C:extrinsic component of mitochondrial inner membrane"/>
    <property type="evidence" value="ECO:0007669"/>
    <property type="project" value="UniProtKB-UniRule"/>
</dbReference>
<comment type="catalytic activity">
    <reaction evidence="5">
        <text>a 3-demethylubiquinone + S-adenosyl-L-methionine = a ubiquinone + S-adenosyl-L-homocysteine</text>
        <dbReference type="Rhea" id="RHEA:81215"/>
        <dbReference type="Rhea" id="RHEA-COMP:9565"/>
        <dbReference type="Rhea" id="RHEA-COMP:19654"/>
        <dbReference type="ChEBI" id="CHEBI:16389"/>
        <dbReference type="ChEBI" id="CHEBI:57856"/>
        <dbReference type="ChEBI" id="CHEBI:59789"/>
        <dbReference type="ChEBI" id="CHEBI:231825"/>
    </reaction>
</comment>
<reference evidence="6" key="1">
    <citation type="submission" date="2020-08" db="EMBL/GenBank/DDBJ databases">
        <title>Genome sequencing and assembly of the red palm weevil Rhynchophorus ferrugineus.</title>
        <authorList>
            <person name="Dias G.B."/>
            <person name="Bergman C.M."/>
            <person name="Manee M."/>
        </authorList>
    </citation>
    <scope>NUCLEOTIDE SEQUENCE</scope>
    <source>
        <strain evidence="6">AA-2017</strain>
        <tissue evidence="6">Whole larva</tissue>
    </source>
</reference>
<evidence type="ECO:0000313" key="6">
    <source>
        <dbReference type="EMBL" id="KAF7287121.1"/>
    </source>
</evidence>
<protein>
    <recommendedName>
        <fullName evidence="5">Ubiquinone biosynthesis O-methyltransferase, mitochondrial</fullName>
    </recommendedName>
    <alternativeName>
        <fullName evidence="5">3-demethylubiquinol 3-O-methyltransferase</fullName>
        <ecNumber evidence="5">2.1.1.64</ecNumber>
    </alternativeName>
    <alternativeName>
        <fullName evidence="5">3-demethylubiquinone 3-O-methyltransferase</fullName>
        <ecNumber evidence="5">2.1.1.-</ecNumber>
    </alternativeName>
    <alternativeName>
        <fullName evidence="5">Polyprenyldihydroxybenzoate methyltransferase</fullName>
        <ecNumber evidence="5">2.1.1.114</ecNumber>
    </alternativeName>
</protein>
<name>A0A834IVY5_RHYFE</name>
<comment type="similarity">
    <text evidence="5">Belongs to the class I-like SAM-binding methyltransferase superfamily. UbiG/COQ3 family.</text>
</comment>
<feature type="binding site" evidence="5">
    <location>
        <position position="113"/>
    </location>
    <ligand>
        <name>S-adenosyl-L-methionine</name>
        <dbReference type="ChEBI" id="CHEBI:59789"/>
    </ligand>
</feature>
<dbReference type="GO" id="GO:0061542">
    <property type="term" value="F:3-demethylubiquinol 3-O-methyltransferase activity"/>
    <property type="evidence" value="ECO:0007669"/>
    <property type="project" value="UniProtKB-UniRule"/>
</dbReference>
<keyword evidence="5" id="KW-0460">Magnesium</keyword>
<keyword evidence="7" id="KW-1185">Reference proteome</keyword>
<keyword evidence="5" id="KW-0999">Mitochondrion inner membrane</keyword>
<dbReference type="Pfam" id="PF13489">
    <property type="entry name" value="Methyltransf_23"/>
    <property type="match status" value="1"/>
</dbReference>
<dbReference type="Proteomes" id="UP000625711">
    <property type="component" value="Unassembled WGS sequence"/>
</dbReference>
<dbReference type="GO" id="GO:0046872">
    <property type="term" value="F:metal ion binding"/>
    <property type="evidence" value="ECO:0007669"/>
    <property type="project" value="UniProtKB-KW"/>
</dbReference>
<dbReference type="EMBL" id="JAACXV010000016">
    <property type="protein sequence ID" value="KAF7287121.1"/>
    <property type="molecule type" value="Genomic_DNA"/>
</dbReference>
<comment type="subcellular location">
    <subcellularLocation>
        <location evidence="5">Mitochondrion inner membrane</location>
        <topology evidence="5">Peripheral membrane protein</topology>
        <orientation evidence="5">Matrix side</orientation>
    </subcellularLocation>
</comment>
<dbReference type="CDD" id="cd02440">
    <property type="entry name" value="AdoMet_MTases"/>
    <property type="match status" value="1"/>
</dbReference>
<organism evidence="6 7">
    <name type="scientific">Rhynchophorus ferrugineus</name>
    <name type="common">Red palm weevil</name>
    <name type="synonym">Curculio ferrugineus</name>
    <dbReference type="NCBI Taxonomy" id="354439"/>
    <lineage>
        <taxon>Eukaryota</taxon>
        <taxon>Metazoa</taxon>
        <taxon>Ecdysozoa</taxon>
        <taxon>Arthropoda</taxon>
        <taxon>Hexapoda</taxon>
        <taxon>Insecta</taxon>
        <taxon>Pterygota</taxon>
        <taxon>Neoptera</taxon>
        <taxon>Endopterygota</taxon>
        <taxon>Coleoptera</taxon>
        <taxon>Polyphaga</taxon>
        <taxon>Cucujiformia</taxon>
        <taxon>Curculionidae</taxon>
        <taxon>Dryophthorinae</taxon>
        <taxon>Rhynchophorus</taxon>
    </lineage>
</organism>
<evidence type="ECO:0000256" key="2">
    <source>
        <dbReference type="ARBA" id="ARBA00022679"/>
    </source>
</evidence>
<comment type="subunit">
    <text evidence="5">Component of a multi-subunit COQ enzyme complex.</text>
</comment>
<comment type="cofactor">
    <cofactor evidence="5">
        <name>Mg(2+)</name>
        <dbReference type="ChEBI" id="CHEBI:18420"/>
    </cofactor>
</comment>
<keyword evidence="3 5" id="KW-0831">Ubiquinone biosynthesis</keyword>
<dbReference type="SUPFAM" id="SSF53335">
    <property type="entry name" value="S-adenosyl-L-methionine-dependent methyltransferases"/>
    <property type="match status" value="1"/>
</dbReference>
<accession>A0A834IVY5</accession>
<dbReference type="InterPro" id="IPR010233">
    <property type="entry name" value="UbiG_MeTrfase"/>
</dbReference>
<feature type="binding site" evidence="5">
    <location>
        <position position="162"/>
    </location>
    <ligand>
        <name>Mg(2+)</name>
        <dbReference type="ChEBI" id="CHEBI:18420"/>
    </ligand>
</feature>
<comment type="function">
    <text evidence="5">O-methyltransferase required for two non-consecutive steps during ubiquinone biosynthesis. Catalyzes the 2 O-methylation of 3,4-dihydroxy-5-(all-trans-polyprenyl)benzoic acid into 4-hydroxy-3-methoxy-5-(all-trans-polyprenyl)benzoic acid. Also catalyzes the last step of ubiquinone biosynthesis by mediating methylation of 3-demethylubiquinone into ubiquinone. Also able to mediate the methylation of 3-demethylubiquinol into ubiquinol.</text>
</comment>
<dbReference type="EC" id="2.1.1.114" evidence="5"/>
<proteinExistence type="inferred from homology"/>
<feature type="binding site" evidence="5">
    <location>
        <position position="157"/>
    </location>
    <ligand>
        <name>S-adenosyl-L-methionine</name>
        <dbReference type="ChEBI" id="CHEBI:59789"/>
    </ligand>
</feature>
<keyword evidence="1 5" id="KW-0489">Methyltransferase</keyword>
<dbReference type="EC" id="2.1.1.-" evidence="5"/>
<dbReference type="EC" id="2.1.1.64" evidence="5"/>
<evidence type="ECO:0000256" key="4">
    <source>
        <dbReference type="ARBA" id="ARBA00022691"/>
    </source>
</evidence>
<keyword evidence="5" id="KW-0472">Membrane</keyword>
<dbReference type="AlphaFoldDB" id="A0A834IVY5"/>
<dbReference type="InterPro" id="IPR029063">
    <property type="entry name" value="SAM-dependent_MTases_sf"/>
</dbReference>
<comment type="catalytic activity">
    <reaction evidence="5">
        <text>a 3,4-dihydroxy-5-(all-trans-polyprenyl)benzoate + S-adenosyl-L-methionine = a 4-hydroxy-3-methoxy-5-(all-trans-polyprenyl)benzoate + S-adenosyl-L-homocysteine + H(+)</text>
        <dbReference type="Rhea" id="RHEA:44452"/>
        <dbReference type="Rhea" id="RHEA-COMP:10930"/>
        <dbReference type="Rhea" id="RHEA-COMP:10931"/>
        <dbReference type="ChEBI" id="CHEBI:15378"/>
        <dbReference type="ChEBI" id="CHEBI:57856"/>
        <dbReference type="ChEBI" id="CHEBI:59789"/>
        <dbReference type="ChEBI" id="CHEBI:64694"/>
        <dbReference type="ChEBI" id="CHEBI:84443"/>
        <dbReference type="EC" id="2.1.1.114"/>
    </reaction>
</comment>
<evidence type="ECO:0000256" key="3">
    <source>
        <dbReference type="ARBA" id="ARBA00022688"/>
    </source>
</evidence>
<feature type="binding site" evidence="5">
    <location>
        <position position="92"/>
    </location>
    <ligand>
        <name>S-adenosyl-L-methionine</name>
        <dbReference type="ChEBI" id="CHEBI:59789"/>
    </ligand>
</feature>
<dbReference type="NCBIfam" id="TIGR01983">
    <property type="entry name" value="UbiG"/>
    <property type="match status" value="1"/>
</dbReference>
<dbReference type="PANTHER" id="PTHR43464:SF19">
    <property type="entry name" value="UBIQUINONE BIOSYNTHESIS O-METHYLTRANSFERASE, MITOCHONDRIAL"/>
    <property type="match status" value="1"/>
</dbReference>
<dbReference type="Gene3D" id="3.40.50.150">
    <property type="entry name" value="Vaccinia Virus protein VP39"/>
    <property type="match status" value="1"/>
</dbReference>
<comment type="caution">
    <text evidence="6">The sequence shown here is derived from an EMBL/GenBank/DDBJ whole genome shotgun (WGS) entry which is preliminary data.</text>
</comment>
<dbReference type="GO" id="GO:0010420">
    <property type="term" value="F:polyprenyldihydroxybenzoate methyltransferase activity"/>
    <property type="evidence" value="ECO:0007669"/>
    <property type="project" value="UniProtKB-UniRule"/>
</dbReference>
<dbReference type="UniPathway" id="UPA00232"/>
<feature type="binding site" evidence="5">
    <location>
        <position position="158"/>
    </location>
    <ligand>
        <name>Mg(2+)</name>
        <dbReference type="ChEBI" id="CHEBI:18420"/>
    </ligand>
</feature>
<feature type="binding site" evidence="5">
    <location>
        <position position="58"/>
    </location>
    <ligand>
        <name>S-adenosyl-L-methionine</name>
        <dbReference type="ChEBI" id="CHEBI:59789"/>
    </ligand>
</feature>
<feature type="binding site" evidence="5">
    <location>
        <position position="161"/>
    </location>
    <ligand>
        <name>Mg(2+)</name>
        <dbReference type="ChEBI" id="CHEBI:18420"/>
    </ligand>
</feature>
<evidence type="ECO:0000256" key="1">
    <source>
        <dbReference type="ARBA" id="ARBA00022603"/>
    </source>
</evidence>
<comment type="pathway">
    <text evidence="5">Cofactor biosynthesis; ubiquinone biosynthesis.</text>
</comment>
<keyword evidence="4 5" id="KW-0949">S-adenosyl-L-methionine</keyword>
<sequence>MALRVKNRHVIQCLHKYFSTSLNANVDQQEINNFKKYSDEWWNEYGPTKGLHSLNKLRIPFIRDGLINESSVNTTDINTSTPLKGLYVLDVGCGGGILSECLSRLGANVTGIDANPDIIGLAQKHAEKNSLNINYCFGTIENHHQEKGVLYDAVVASEIIEHVSEKEEFIKSCANCLKPCGSLFVTTINKTFLANILAVCVAENLLQVVPKGTHQHEKFISPTKLQRLLEDNDIQTKLIHGMAYNVFTNRWYWTSDTSVNYALHGVKYK</sequence>
<gene>
    <name evidence="5" type="primary">coq3</name>
    <name evidence="6" type="ORF">GWI33_002498</name>
</gene>
<dbReference type="HAMAP" id="MF_00472">
    <property type="entry name" value="UbiG"/>
    <property type="match status" value="1"/>
</dbReference>
<comment type="catalytic activity">
    <reaction evidence="5">
        <text>a 3-demethylubiquinol + S-adenosyl-L-methionine = a ubiquinol + S-adenosyl-L-homocysteine + H(+)</text>
        <dbReference type="Rhea" id="RHEA:44380"/>
        <dbReference type="Rhea" id="RHEA-COMP:9566"/>
        <dbReference type="Rhea" id="RHEA-COMP:10914"/>
        <dbReference type="ChEBI" id="CHEBI:15378"/>
        <dbReference type="ChEBI" id="CHEBI:17976"/>
        <dbReference type="ChEBI" id="CHEBI:57856"/>
        <dbReference type="ChEBI" id="CHEBI:59789"/>
        <dbReference type="ChEBI" id="CHEBI:84422"/>
        <dbReference type="EC" id="2.1.1.64"/>
    </reaction>
</comment>
<dbReference type="PANTHER" id="PTHR43464">
    <property type="entry name" value="METHYLTRANSFERASE"/>
    <property type="match status" value="1"/>
</dbReference>
<dbReference type="OrthoDB" id="6815431at2759"/>